<proteinExistence type="inferred from homology"/>
<keyword evidence="3 6" id="KW-0812">Transmembrane</keyword>
<dbReference type="GO" id="GO:0016020">
    <property type="term" value="C:membrane"/>
    <property type="evidence" value="ECO:0007669"/>
    <property type="project" value="UniProtKB-SubCell"/>
</dbReference>
<dbReference type="AlphaFoldDB" id="A0A9W7G978"/>
<evidence type="ECO:0000313" key="8">
    <source>
        <dbReference type="Proteomes" id="UP001165065"/>
    </source>
</evidence>
<dbReference type="EMBL" id="BRYA01000084">
    <property type="protein sequence ID" value="GMI38354.1"/>
    <property type="molecule type" value="Genomic_DNA"/>
</dbReference>
<feature type="transmembrane region" description="Helical" evidence="6">
    <location>
        <begin position="398"/>
        <end position="417"/>
    </location>
</feature>
<protein>
    <recommendedName>
        <fullName evidence="9">Serine incorporator</fullName>
    </recommendedName>
</protein>
<dbReference type="PANTHER" id="PTHR10383">
    <property type="entry name" value="SERINE INCORPORATOR"/>
    <property type="match status" value="1"/>
</dbReference>
<feature type="transmembrane region" description="Helical" evidence="6">
    <location>
        <begin position="132"/>
        <end position="149"/>
    </location>
</feature>
<gene>
    <name evidence="7" type="ORF">TrCOL_g2830</name>
</gene>
<feature type="transmembrane region" description="Helical" evidence="6">
    <location>
        <begin position="432"/>
        <end position="452"/>
    </location>
</feature>
<organism evidence="7 8">
    <name type="scientific">Triparma columacea</name>
    <dbReference type="NCBI Taxonomy" id="722753"/>
    <lineage>
        <taxon>Eukaryota</taxon>
        <taxon>Sar</taxon>
        <taxon>Stramenopiles</taxon>
        <taxon>Ochrophyta</taxon>
        <taxon>Bolidophyceae</taxon>
        <taxon>Parmales</taxon>
        <taxon>Triparmaceae</taxon>
        <taxon>Triparma</taxon>
    </lineage>
</organism>
<evidence type="ECO:0000256" key="4">
    <source>
        <dbReference type="ARBA" id="ARBA00022989"/>
    </source>
</evidence>
<evidence type="ECO:0000256" key="5">
    <source>
        <dbReference type="ARBA" id="ARBA00023136"/>
    </source>
</evidence>
<comment type="subcellular location">
    <subcellularLocation>
        <location evidence="1">Membrane</location>
        <topology evidence="1">Multi-pass membrane protein</topology>
    </subcellularLocation>
</comment>
<feature type="transmembrane region" description="Helical" evidence="6">
    <location>
        <begin position="98"/>
        <end position="120"/>
    </location>
</feature>
<feature type="transmembrane region" description="Helical" evidence="6">
    <location>
        <begin position="202"/>
        <end position="225"/>
    </location>
</feature>
<comment type="caution">
    <text evidence="7">The sequence shown here is derived from an EMBL/GenBank/DDBJ whole genome shotgun (WGS) entry which is preliminary data.</text>
</comment>
<feature type="transmembrane region" description="Helical" evidence="6">
    <location>
        <begin position="299"/>
        <end position="318"/>
    </location>
</feature>
<dbReference type="PANTHER" id="PTHR10383:SF9">
    <property type="entry name" value="SERINE INCORPORATOR, ISOFORM F"/>
    <property type="match status" value="1"/>
</dbReference>
<comment type="similarity">
    <text evidence="2">Belongs to the TDE1 family.</text>
</comment>
<dbReference type="OrthoDB" id="5963193at2759"/>
<evidence type="ECO:0000256" key="1">
    <source>
        <dbReference type="ARBA" id="ARBA00004141"/>
    </source>
</evidence>
<reference evidence="8" key="1">
    <citation type="journal article" date="2023" name="Commun. Biol.">
        <title>Genome analysis of Parmales, the sister group of diatoms, reveals the evolutionary specialization of diatoms from phago-mixotrophs to photoautotrophs.</title>
        <authorList>
            <person name="Ban H."/>
            <person name="Sato S."/>
            <person name="Yoshikawa S."/>
            <person name="Yamada K."/>
            <person name="Nakamura Y."/>
            <person name="Ichinomiya M."/>
            <person name="Sato N."/>
            <person name="Blanc-Mathieu R."/>
            <person name="Endo H."/>
            <person name="Kuwata A."/>
            <person name="Ogata H."/>
        </authorList>
    </citation>
    <scope>NUCLEOTIDE SEQUENCE [LARGE SCALE GENOMIC DNA]</scope>
</reference>
<feature type="transmembrane region" description="Helical" evidence="6">
    <location>
        <begin position="261"/>
        <end position="279"/>
    </location>
</feature>
<keyword evidence="8" id="KW-1185">Reference proteome</keyword>
<evidence type="ECO:0000256" key="6">
    <source>
        <dbReference type="SAM" id="Phobius"/>
    </source>
</evidence>
<keyword evidence="4 6" id="KW-1133">Transmembrane helix</keyword>
<feature type="transmembrane region" description="Helical" evidence="6">
    <location>
        <begin position="50"/>
        <end position="68"/>
    </location>
</feature>
<feature type="transmembrane region" description="Helical" evidence="6">
    <location>
        <begin position="237"/>
        <end position="254"/>
    </location>
</feature>
<evidence type="ECO:0008006" key="9">
    <source>
        <dbReference type="Google" id="ProtNLM"/>
    </source>
</evidence>
<dbReference type="Pfam" id="PF03348">
    <property type="entry name" value="Serinc"/>
    <property type="match status" value="1"/>
</dbReference>
<accession>A0A9W7G978</accession>
<evidence type="ECO:0000256" key="3">
    <source>
        <dbReference type="ARBA" id="ARBA00022692"/>
    </source>
</evidence>
<dbReference type="Proteomes" id="UP001165065">
    <property type="component" value="Unassembled WGS sequence"/>
</dbReference>
<evidence type="ECO:0000256" key="2">
    <source>
        <dbReference type="ARBA" id="ARBA00006665"/>
    </source>
</evidence>
<sequence>MGGIISSAACCAGEAACCVGCACLSKIFSGLCSCGGSKGPSPSAGRTKSVVLLLFSIVLSLVLQYMVVPHSYVSQLDYAWKCEDIDEIYQQSCRADTAVLRVSFCSTIFFLFMAVAAAGAPQSNNNGWCTKFMVYIVLVVASMFTPSYVFDQHGFLNIARVGGAIFTVIQQIILIDLAYNFNDKFVANADEDDKNEPGSGDSWLKALLAISAFIMIGAYTALGFLFHYFGGCSTNDAFLWLTLILTLFATGVQLTGDEGSLLTSAVMTGYATYLCYSAVSNNPVASCNPMLGNDSVLSVVLGLAIILASMAWTITSYASSMTEMFTSNSGAESLIEEGGQKPEEAVTGVVTGGDPAKYGATSTNSNAGVSTTGGEAFSSVRDSVGGDFDGGQSWKLNLVLALMSTWFPMVLTSWGAVNENGSAANTTVGEVSMWMIIAAQWTALILYSWTLLAPRLFPDRDFGQ</sequence>
<feature type="transmembrane region" description="Helical" evidence="6">
    <location>
        <begin position="161"/>
        <end position="181"/>
    </location>
</feature>
<keyword evidence="5 6" id="KW-0472">Membrane</keyword>
<evidence type="ECO:0000313" key="7">
    <source>
        <dbReference type="EMBL" id="GMI38354.1"/>
    </source>
</evidence>
<dbReference type="InterPro" id="IPR005016">
    <property type="entry name" value="TDE1/TMS"/>
</dbReference>
<name>A0A9W7G978_9STRA</name>